<evidence type="ECO:0000259" key="4">
    <source>
        <dbReference type="PROSITE" id="PS51473"/>
    </source>
</evidence>
<dbReference type="Gene3D" id="3.30.430.20">
    <property type="entry name" value="Gnk2 domain, C-X8-C-X2-C motif"/>
    <property type="match status" value="1"/>
</dbReference>
<accession>A0ABD0ZR33</accession>
<keyword evidence="1 3" id="KW-0732">Signal</keyword>
<sequence length="166" mass="18890">MGYVDMPKSNTWQCLVLLLSSQLLSVISQQGQVVYSSCQNLRGNFTIDSSYEVNLKSLISSLSSLPQNENGFYNVSVGETDDDKVNSLMLCRGDVKPIDCIRCIVIAGQEIRERCPNQREANIWYDHCMLRIFLPSSYNKFPEVHGKVVVITRNEKQKYSDKDVLQ</sequence>
<gene>
    <name evidence="5" type="ORF">V5N11_001977</name>
</gene>
<dbReference type="FunFam" id="3.30.430.20:FF:000003">
    <property type="entry name" value="Cysteine-rich RLK (RECEPTOR-like protein kinase) 10"/>
    <property type="match status" value="1"/>
</dbReference>
<proteinExistence type="predicted"/>
<evidence type="ECO:0000313" key="6">
    <source>
        <dbReference type="Proteomes" id="UP001558713"/>
    </source>
</evidence>
<name>A0ABD0ZR33_CARAN</name>
<protein>
    <submittedName>
        <fullName evidence="5">Cysteine-rich receptor-like protein kinase 26</fullName>
    </submittedName>
</protein>
<evidence type="ECO:0000313" key="5">
    <source>
        <dbReference type="EMBL" id="KAL1197096.1"/>
    </source>
</evidence>
<dbReference type="PROSITE" id="PS51473">
    <property type="entry name" value="GNK2"/>
    <property type="match status" value="1"/>
</dbReference>
<dbReference type="EMBL" id="JBANAX010000695">
    <property type="protein sequence ID" value="KAL1197096.1"/>
    <property type="molecule type" value="Genomic_DNA"/>
</dbReference>
<keyword evidence="2" id="KW-0677">Repeat</keyword>
<dbReference type="Pfam" id="PF01657">
    <property type="entry name" value="Stress-antifung"/>
    <property type="match status" value="1"/>
</dbReference>
<evidence type="ECO:0000256" key="2">
    <source>
        <dbReference type="ARBA" id="ARBA00022737"/>
    </source>
</evidence>
<dbReference type="AlphaFoldDB" id="A0ABD0ZR33"/>
<feature type="domain" description="Gnk2-homologous" evidence="4">
    <location>
        <begin position="33"/>
        <end position="137"/>
    </location>
</feature>
<keyword evidence="6" id="KW-1185">Reference proteome</keyword>
<reference evidence="5 6" key="1">
    <citation type="submission" date="2024-04" db="EMBL/GenBank/DDBJ databases">
        <title>Genome assembly C_amara_ONT_v2.</title>
        <authorList>
            <person name="Yant L."/>
            <person name="Moore C."/>
            <person name="Slenker M."/>
        </authorList>
    </citation>
    <scope>NUCLEOTIDE SEQUENCE [LARGE SCALE GENOMIC DNA]</scope>
    <source>
        <tissue evidence="5">Leaf</tissue>
    </source>
</reference>
<evidence type="ECO:0000256" key="1">
    <source>
        <dbReference type="ARBA" id="ARBA00022729"/>
    </source>
</evidence>
<dbReference type="PANTHER" id="PTHR32099">
    <property type="entry name" value="CYSTEINE-RICH REPEAT SECRETORY PROTEIN"/>
    <property type="match status" value="1"/>
</dbReference>
<evidence type="ECO:0000256" key="3">
    <source>
        <dbReference type="SAM" id="SignalP"/>
    </source>
</evidence>
<dbReference type="InterPro" id="IPR038408">
    <property type="entry name" value="GNK2_sf"/>
</dbReference>
<dbReference type="Proteomes" id="UP001558713">
    <property type="component" value="Unassembled WGS sequence"/>
</dbReference>
<dbReference type="PANTHER" id="PTHR32099:SF51">
    <property type="entry name" value="CYSTEINE-RICH RECEPTOR-LIKE PROTEIN KINASE 25 ISOFORM X1"/>
    <property type="match status" value="1"/>
</dbReference>
<dbReference type="CDD" id="cd23509">
    <property type="entry name" value="Gnk2-like"/>
    <property type="match status" value="1"/>
</dbReference>
<organism evidence="5 6">
    <name type="scientific">Cardamine amara subsp. amara</name>
    <dbReference type="NCBI Taxonomy" id="228776"/>
    <lineage>
        <taxon>Eukaryota</taxon>
        <taxon>Viridiplantae</taxon>
        <taxon>Streptophyta</taxon>
        <taxon>Embryophyta</taxon>
        <taxon>Tracheophyta</taxon>
        <taxon>Spermatophyta</taxon>
        <taxon>Magnoliopsida</taxon>
        <taxon>eudicotyledons</taxon>
        <taxon>Gunneridae</taxon>
        <taxon>Pentapetalae</taxon>
        <taxon>rosids</taxon>
        <taxon>malvids</taxon>
        <taxon>Brassicales</taxon>
        <taxon>Brassicaceae</taxon>
        <taxon>Cardamineae</taxon>
        <taxon>Cardamine</taxon>
    </lineage>
</organism>
<dbReference type="InterPro" id="IPR002902">
    <property type="entry name" value="GNK2"/>
</dbReference>
<feature type="chain" id="PRO_5044793636" evidence="3">
    <location>
        <begin position="29"/>
        <end position="166"/>
    </location>
</feature>
<comment type="caution">
    <text evidence="5">The sequence shown here is derived from an EMBL/GenBank/DDBJ whole genome shotgun (WGS) entry which is preliminary data.</text>
</comment>
<feature type="signal peptide" evidence="3">
    <location>
        <begin position="1"/>
        <end position="28"/>
    </location>
</feature>